<dbReference type="OrthoDB" id="1018at2157"/>
<dbReference type="PANTHER" id="PTHR43861">
    <property type="entry name" value="TRANS-ACONITATE 2-METHYLTRANSFERASE-RELATED"/>
    <property type="match status" value="1"/>
</dbReference>
<dbReference type="KEGG" id="ppac:PAP_08755"/>
<dbReference type="InterPro" id="IPR013216">
    <property type="entry name" value="Methyltransf_11"/>
</dbReference>
<dbReference type="RefSeq" id="WP_048165614.1">
    <property type="nucleotide sequence ID" value="NZ_CP006019.1"/>
</dbReference>
<proteinExistence type="predicted"/>
<dbReference type="GO" id="GO:0008757">
    <property type="term" value="F:S-adenosylmethionine-dependent methyltransferase activity"/>
    <property type="evidence" value="ECO:0007669"/>
    <property type="project" value="InterPro"/>
</dbReference>
<dbReference type="GO" id="GO:0032259">
    <property type="term" value="P:methylation"/>
    <property type="evidence" value="ECO:0007669"/>
    <property type="project" value="UniProtKB-KW"/>
</dbReference>
<sequence>MIPSISEVKEFLKKLGFDESSANGLIEQIEYFEGEAPQRDDIVRDYLREECIETIVDDIVEEILKLNKESIKLLDVAAGSGFFTEKVKRKLEERGVKADVYALDITPSMLKRLNEKGITPIWGVAEKIRESIEIANKHYGINVPKEFDVVLSTLAFHHFLKPERVLKSMKSVLKESGKVIIVDVLKHEHEELKETLKDTHLGFSLEEIKEMGSKIFKEVKASYMDVYCEVGDIIVGLYKAVFA</sequence>
<keyword evidence="2" id="KW-0808">Transferase</keyword>
<reference evidence="3" key="1">
    <citation type="submission" date="2013-06" db="EMBL/GenBank/DDBJ databases">
        <title>Complete Genome Sequence of Hyperthermophilic Palaeococcus pacificus DY20341T, Isolated from a Deep-Sea Hydrothermal Sediments.</title>
        <authorList>
            <person name="Zeng X."/>
            <person name="Shao Z."/>
        </authorList>
    </citation>
    <scope>NUCLEOTIDE SEQUENCE [LARGE SCALE GENOMIC DNA]</scope>
    <source>
        <strain evidence="3">DY20341</strain>
    </source>
</reference>
<dbReference type="STRING" id="1343739.PAP_08755"/>
<dbReference type="SUPFAM" id="SSF53335">
    <property type="entry name" value="S-adenosyl-L-methionine-dependent methyltransferases"/>
    <property type="match status" value="1"/>
</dbReference>
<gene>
    <name evidence="2" type="ORF">PAP_08755</name>
</gene>
<organism evidence="2 3">
    <name type="scientific">Palaeococcus pacificus DY20341</name>
    <dbReference type="NCBI Taxonomy" id="1343739"/>
    <lineage>
        <taxon>Archaea</taxon>
        <taxon>Methanobacteriati</taxon>
        <taxon>Methanobacteriota</taxon>
        <taxon>Thermococci</taxon>
        <taxon>Thermococcales</taxon>
        <taxon>Thermococcaceae</taxon>
        <taxon>Palaeococcus</taxon>
    </lineage>
</organism>
<dbReference type="EMBL" id="CP006019">
    <property type="protein sequence ID" value="AIF70131.1"/>
    <property type="molecule type" value="Genomic_DNA"/>
</dbReference>
<keyword evidence="3" id="KW-1185">Reference proteome</keyword>
<dbReference type="Gene3D" id="3.40.50.150">
    <property type="entry name" value="Vaccinia Virus protein VP39"/>
    <property type="match status" value="1"/>
</dbReference>
<evidence type="ECO:0000313" key="2">
    <source>
        <dbReference type="EMBL" id="AIF70131.1"/>
    </source>
</evidence>
<protein>
    <submittedName>
        <fullName evidence="2">Methyltransferase</fullName>
    </submittedName>
</protein>
<dbReference type="GeneID" id="24842848"/>
<dbReference type="Pfam" id="PF08241">
    <property type="entry name" value="Methyltransf_11"/>
    <property type="match status" value="1"/>
</dbReference>
<dbReference type="InterPro" id="IPR029063">
    <property type="entry name" value="SAM-dependent_MTases_sf"/>
</dbReference>
<keyword evidence="2" id="KW-0489">Methyltransferase</keyword>
<dbReference type="eggNOG" id="arCOG02702">
    <property type="taxonomic scope" value="Archaea"/>
</dbReference>
<dbReference type="AlphaFoldDB" id="A0A075LVH7"/>
<evidence type="ECO:0000313" key="3">
    <source>
        <dbReference type="Proteomes" id="UP000027981"/>
    </source>
</evidence>
<dbReference type="Proteomes" id="UP000027981">
    <property type="component" value="Chromosome"/>
</dbReference>
<dbReference type="CDD" id="cd02440">
    <property type="entry name" value="AdoMet_MTases"/>
    <property type="match status" value="1"/>
</dbReference>
<dbReference type="HOGENOM" id="CLU_1140608_0_0_2"/>
<name>A0A075LVH7_9EURY</name>
<feature type="domain" description="Methyltransferase type 11" evidence="1">
    <location>
        <begin position="74"/>
        <end position="181"/>
    </location>
</feature>
<reference evidence="2 3" key="2">
    <citation type="journal article" date="2015" name="Genome Announc.">
        <title>Complete Genome Sequence of Hyperthermophilic Piezophilic Archaeon Palaeococcus pacificus DY20341T, Isolated from Deep-Sea Hydrothermal Sediments.</title>
        <authorList>
            <person name="Zeng X."/>
            <person name="Jebbar M."/>
            <person name="Shao Z."/>
        </authorList>
    </citation>
    <scope>NUCLEOTIDE SEQUENCE [LARGE SCALE GENOMIC DNA]</scope>
    <source>
        <strain evidence="2 3">DY20341</strain>
    </source>
</reference>
<evidence type="ECO:0000259" key="1">
    <source>
        <dbReference type="Pfam" id="PF08241"/>
    </source>
</evidence>
<accession>A0A075LVH7</accession>